<name>A0A251MQM4_PRUPE</name>
<dbReference type="Proteomes" id="UP000006882">
    <property type="component" value="Chromosome G8"/>
</dbReference>
<evidence type="ECO:0000313" key="1">
    <source>
        <dbReference type="EMBL" id="ONH89616.1"/>
    </source>
</evidence>
<dbReference type="EMBL" id="CM007658">
    <property type="protein sequence ID" value="ONH89616.1"/>
    <property type="molecule type" value="Genomic_DNA"/>
</dbReference>
<protein>
    <submittedName>
        <fullName evidence="1">Uncharacterized protein</fullName>
    </submittedName>
</protein>
<gene>
    <name evidence="1" type="ORF">PRUPE_8G004500</name>
</gene>
<keyword evidence="2" id="KW-1185">Reference proteome</keyword>
<sequence>MPHLSPEKKKSCPLLESLDLNQKLFYACKISGVSFKPSVPKYLFITNFLWHPVYYQLKWWHPTNHQAETHITLKLQKCIRN</sequence>
<proteinExistence type="predicted"/>
<evidence type="ECO:0000313" key="2">
    <source>
        <dbReference type="Proteomes" id="UP000006882"/>
    </source>
</evidence>
<dbReference type="AlphaFoldDB" id="A0A251MQM4"/>
<dbReference type="Gramene" id="ONH89616">
    <property type="protein sequence ID" value="ONH89616"/>
    <property type="gene ID" value="PRUPE_8G004500"/>
</dbReference>
<reference evidence="1 2" key="1">
    <citation type="journal article" date="2013" name="Nat. Genet.">
        <title>The high-quality draft genome of peach (Prunus persica) identifies unique patterns of genetic diversity, domestication and genome evolution.</title>
        <authorList>
            <consortium name="International Peach Genome Initiative"/>
            <person name="Verde I."/>
            <person name="Abbott A.G."/>
            <person name="Scalabrin S."/>
            <person name="Jung S."/>
            <person name="Shu S."/>
            <person name="Marroni F."/>
            <person name="Zhebentyayeva T."/>
            <person name="Dettori M.T."/>
            <person name="Grimwood J."/>
            <person name="Cattonaro F."/>
            <person name="Zuccolo A."/>
            <person name="Rossini L."/>
            <person name="Jenkins J."/>
            <person name="Vendramin E."/>
            <person name="Meisel L.A."/>
            <person name="Decroocq V."/>
            <person name="Sosinski B."/>
            <person name="Prochnik S."/>
            <person name="Mitros T."/>
            <person name="Policriti A."/>
            <person name="Cipriani G."/>
            <person name="Dondini L."/>
            <person name="Ficklin S."/>
            <person name="Goodstein D.M."/>
            <person name="Xuan P."/>
            <person name="Del Fabbro C."/>
            <person name="Aramini V."/>
            <person name="Copetti D."/>
            <person name="Gonzalez S."/>
            <person name="Horner D.S."/>
            <person name="Falchi R."/>
            <person name="Lucas S."/>
            <person name="Mica E."/>
            <person name="Maldonado J."/>
            <person name="Lazzari B."/>
            <person name="Bielenberg D."/>
            <person name="Pirona R."/>
            <person name="Miculan M."/>
            <person name="Barakat A."/>
            <person name="Testolin R."/>
            <person name="Stella A."/>
            <person name="Tartarini S."/>
            <person name="Tonutti P."/>
            <person name="Arus P."/>
            <person name="Orellana A."/>
            <person name="Wells C."/>
            <person name="Main D."/>
            <person name="Vizzotto G."/>
            <person name="Silva H."/>
            <person name="Salamini F."/>
            <person name="Schmutz J."/>
            <person name="Morgante M."/>
            <person name="Rokhsar D.S."/>
        </authorList>
    </citation>
    <scope>NUCLEOTIDE SEQUENCE [LARGE SCALE GENOMIC DNA]</scope>
    <source>
        <strain evidence="2">cv. Nemared</strain>
    </source>
</reference>
<accession>A0A251MQM4</accession>
<organism evidence="1 2">
    <name type="scientific">Prunus persica</name>
    <name type="common">Peach</name>
    <name type="synonym">Amygdalus persica</name>
    <dbReference type="NCBI Taxonomy" id="3760"/>
    <lineage>
        <taxon>Eukaryota</taxon>
        <taxon>Viridiplantae</taxon>
        <taxon>Streptophyta</taxon>
        <taxon>Embryophyta</taxon>
        <taxon>Tracheophyta</taxon>
        <taxon>Spermatophyta</taxon>
        <taxon>Magnoliopsida</taxon>
        <taxon>eudicotyledons</taxon>
        <taxon>Gunneridae</taxon>
        <taxon>Pentapetalae</taxon>
        <taxon>rosids</taxon>
        <taxon>fabids</taxon>
        <taxon>Rosales</taxon>
        <taxon>Rosaceae</taxon>
        <taxon>Amygdaloideae</taxon>
        <taxon>Amygdaleae</taxon>
        <taxon>Prunus</taxon>
    </lineage>
</organism>